<evidence type="ECO:0000256" key="6">
    <source>
        <dbReference type="RuleBase" id="RU366058"/>
    </source>
</evidence>
<feature type="domain" description="VTT" evidence="7">
    <location>
        <begin position="77"/>
        <end position="193"/>
    </location>
</feature>
<comment type="subcellular location">
    <subcellularLocation>
        <location evidence="1 6">Cell membrane</location>
        <topology evidence="1 6">Multi-pass membrane protein</topology>
    </subcellularLocation>
</comment>
<dbReference type="InterPro" id="IPR032816">
    <property type="entry name" value="VTT_dom"/>
</dbReference>
<evidence type="ECO:0000256" key="2">
    <source>
        <dbReference type="ARBA" id="ARBA00022475"/>
    </source>
</evidence>
<sequence length="205" mass="23406">MNNLTRKQKKYDKLKKFFHVLGIISIIFSIALVIYLVKGLDILNNPDALAQMIKDHLFWGSIVFFIIQIVQVVIPIIPGGVTTVVGFIAFGPIVGFILNYVGIIIGSIILFAITRTYGRKFILLFAKEKQLKYYEEKLSSPTYEYFFILNMLSPVSPADILVMVTGLTKMSYRKFITIILITKPVSIVAYSYFWIYGGSLFKNFF</sequence>
<dbReference type="Pfam" id="PF09335">
    <property type="entry name" value="VTT_dom"/>
    <property type="match status" value="1"/>
</dbReference>
<dbReference type="EMBL" id="JAENBO010000001">
    <property type="protein sequence ID" value="MBJ8325437.1"/>
    <property type="molecule type" value="Genomic_DNA"/>
</dbReference>
<keyword evidence="3 6" id="KW-0812">Transmembrane</keyword>
<feature type="transmembrane region" description="Helical" evidence="6">
    <location>
        <begin position="57"/>
        <end position="77"/>
    </location>
</feature>
<dbReference type="PANTHER" id="PTHR12677">
    <property type="entry name" value="GOLGI APPARATUS MEMBRANE PROTEIN TVP38-RELATED"/>
    <property type="match status" value="1"/>
</dbReference>
<reference evidence="8 9" key="1">
    <citation type="journal article" date="2021" name="Int. J. Syst. Evol. Microbiol.">
        <title>Streptococcus vicugnae sp. nov., isolated from faeces of alpacas (Vicugna pacos) and cattle (Bos taurus), Streptococcus zalophi sp. nov., and Streptococcus pacificus sp. nov., isolated from respiratory tract of California sea lions (Zalophus californianus).</title>
        <authorList>
            <person name="Volokhov D.V."/>
            <person name="Zagorodnyaya T.A."/>
            <person name="Shen Z."/>
            <person name="Blom J."/>
            <person name="Furtak V.A."/>
            <person name="Eisenberg T."/>
            <person name="Fan P."/>
            <person name="Jeong K.C."/>
            <person name="Gao Y."/>
            <person name="Zhang S."/>
            <person name="Amselle M."/>
        </authorList>
    </citation>
    <scope>NUCLEOTIDE SEQUENCE [LARGE SCALE GENOMIC DNA]</scope>
    <source>
        <strain evidence="8 9">CSL7591</strain>
    </source>
</reference>
<comment type="caution">
    <text evidence="8">The sequence shown here is derived from an EMBL/GenBank/DDBJ whole genome shotgun (WGS) entry which is preliminary data.</text>
</comment>
<evidence type="ECO:0000256" key="1">
    <source>
        <dbReference type="ARBA" id="ARBA00004651"/>
    </source>
</evidence>
<keyword evidence="4 6" id="KW-1133">Transmembrane helix</keyword>
<feature type="transmembrane region" description="Helical" evidence="6">
    <location>
        <begin position="17"/>
        <end position="37"/>
    </location>
</feature>
<name>A0ABS0ZHG2_9STRE</name>
<feature type="transmembrane region" description="Helical" evidence="6">
    <location>
        <begin position="145"/>
        <end position="168"/>
    </location>
</feature>
<evidence type="ECO:0000256" key="3">
    <source>
        <dbReference type="ARBA" id="ARBA00022692"/>
    </source>
</evidence>
<feature type="transmembrane region" description="Helical" evidence="6">
    <location>
        <begin position="175"/>
        <end position="195"/>
    </location>
</feature>
<dbReference type="Proteomes" id="UP000653045">
    <property type="component" value="Unassembled WGS sequence"/>
</dbReference>
<keyword evidence="9" id="KW-1185">Reference proteome</keyword>
<keyword evidence="2 6" id="KW-1003">Cell membrane</keyword>
<protein>
    <recommendedName>
        <fullName evidence="6">TVP38/TMEM64 family membrane protein</fullName>
    </recommendedName>
</protein>
<evidence type="ECO:0000313" key="9">
    <source>
        <dbReference type="Proteomes" id="UP000653045"/>
    </source>
</evidence>
<proteinExistence type="inferred from homology"/>
<dbReference type="RefSeq" id="WP_199574991.1">
    <property type="nucleotide sequence ID" value="NZ_JAENBO010000001.1"/>
</dbReference>
<evidence type="ECO:0000256" key="5">
    <source>
        <dbReference type="ARBA" id="ARBA00023136"/>
    </source>
</evidence>
<evidence type="ECO:0000259" key="7">
    <source>
        <dbReference type="Pfam" id="PF09335"/>
    </source>
</evidence>
<dbReference type="InterPro" id="IPR015414">
    <property type="entry name" value="TMEM64"/>
</dbReference>
<evidence type="ECO:0000256" key="4">
    <source>
        <dbReference type="ARBA" id="ARBA00022989"/>
    </source>
</evidence>
<evidence type="ECO:0000313" key="8">
    <source>
        <dbReference type="EMBL" id="MBJ8325437.1"/>
    </source>
</evidence>
<dbReference type="PANTHER" id="PTHR12677:SF49">
    <property type="entry name" value="TVP38_TMEM64 FAMILY MEMBRANE PROTEIN"/>
    <property type="match status" value="1"/>
</dbReference>
<comment type="similarity">
    <text evidence="6">Belongs to the TVP38/TMEM64 family.</text>
</comment>
<organism evidence="8 9">
    <name type="scientific">Streptococcus pacificus</name>
    <dbReference type="NCBI Taxonomy" id="2740577"/>
    <lineage>
        <taxon>Bacteria</taxon>
        <taxon>Bacillati</taxon>
        <taxon>Bacillota</taxon>
        <taxon>Bacilli</taxon>
        <taxon>Lactobacillales</taxon>
        <taxon>Streptococcaceae</taxon>
        <taxon>Streptococcus</taxon>
    </lineage>
</organism>
<feature type="transmembrane region" description="Helical" evidence="6">
    <location>
        <begin position="84"/>
        <end position="113"/>
    </location>
</feature>
<gene>
    <name evidence="8" type="ORF">JHK62_01920</name>
</gene>
<accession>A0ABS0ZHG2</accession>
<keyword evidence="5 6" id="KW-0472">Membrane</keyword>